<dbReference type="EMBL" id="VSSQ01000233">
    <property type="protein sequence ID" value="MPL87101.1"/>
    <property type="molecule type" value="Genomic_DNA"/>
</dbReference>
<proteinExistence type="predicted"/>
<name>A0A644V7D4_9ZZZZ</name>
<reference evidence="1" key="1">
    <citation type="submission" date="2019-08" db="EMBL/GenBank/DDBJ databases">
        <authorList>
            <person name="Kucharzyk K."/>
            <person name="Murdoch R.W."/>
            <person name="Higgins S."/>
            <person name="Loffler F."/>
        </authorList>
    </citation>
    <scope>NUCLEOTIDE SEQUENCE</scope>
</reference>
<accession>A0A644V7D4</accession>
<comment type="caution">
    <text evidence="1">The sequence shown here is derived from an EMBL/GenBank/DDBJ whole genome shotgun (WGS) entry which is preliminary data.</text>
</comment>
<sequence length="577" mass="64846">MKILLGNMSMGITPDTEISLSLINPIFNDQGSFGIGITLPATPSNLKQLGYPNRPDRRLRIGKEFPCTIISGVISLYGTAIIQGISSGGIDLDITLSEGDFYDTLSQVQLNQIVVKKTHYPSISSSPDFFVDLTNSVKSDNGEYTVFELCTKITETNGSTEYQIKNYADPDGTYGTKSGKTYNGYAPFLYLHYVLSQVYEYFSITQTNNPFSQGELRRLVLLNNASSAIDSGWFKYENLVPDVSALDLQTCVEDKFGCRFIVDYNKRAVRCVFLKDIHNALPTKDWSSKLNGILYPVFETPQKLRLSSATSLDKAAPSFTNWRQWLTSDQSEVLGYEDLIPGSEQISYVKKYGWFARRLKTGILDIKSSAHFSFADLSSYNEAEITTADEAIPMINASYYTVMDYVNQYYPYFPVEQKSISKTVNEDGSTTEASDASCPIAFCFAQGFVPVSYTSGPQTPILGKRKPTGSPFGTNLSTNQNVGDLQLGNLSLEWISSRGLFRHYYQEHNEFLKRANQTFKGNFILTPQDIMNIKWEEKITINNQPYFIDKIDITLLANDTIRTENVELKQARLFDES</sequence>
<evidence type="ECO:0000313" key="1">
    <source>
        <dbReference type="EMBL" id="MPL87101.1"/>
    </source>
</evidence>
<protein>
    <submittedName>
        <fullName evidence="1">Uncharacterized protein</fullName>
    </submittedName>
</protein>
<dbReference type="AlphaFoldDB" id="A0A644V7D4"/>
<organism evidence="1">
    <name type="scientific">bioreactor metagenome</name>
    <dbReference type="NCBI Taxonomy" id="1076179"/>
    <lineage>
        <taxon>unclassified sequences</taxon>
        <taxon>metagenomes</taxon>
        <taxon>ecological metagenomes</taxon>
    </lineage>
</organism>
<gene>
    <name evidence="1" type="ORF">SDC9_33095</name>
</gene>